<dbReference type="PROSITE" id="PS50943">
    <property type="entry name" value="HTH_CROC1"/>
    <property type="match status" value="1"/>
</dbReference>
<protein>
    <submittedName>
        <fullName evidence="3">Xre family transcriptional regulator</fullName>
    </submittedName>
</protein>
<dbReference type="CDD" id="cd00093">
    <property type="entry name" value="HTH_XRE"/>
    <property type="match status" value="1"/>
</dbReference>
<evidence type="ECO:0000313" key="3">
    <source>
        <dbReference type="EMBL" id="KFI51261.1"/>
    </source>
</evidence>
<dbReference type="InterPro" id="IPR010982">
    <property type="entry name" value="Lambda_DNA-bd_dom_sf"/>
</dbReference>
<evidence type="ECO:0000259" key="2">
    <source>
        <dbReference type="PROSITE" id="PS50943"/>
    </source>
</evidence>
<dbReference type="AlphaFoldDB" id="A0A086ZXL1"/>
<reference evidence="3 4" key="1">
    <citation type="submission" date="2014-03" db="EMBL/GenBank/DDBJ databases">
        <title>Genomics of Bifidobacteria.</title>
        <authorList>
            <person name="Ventura M."/>
            <person name="Milani C."/>
            <person name="Lugli G.A."/>
        </authorList>
    </citation>
    <scope>NUCLEOTIDE SEQUENCE [LARGE SCALE GENOMIC DNA]</scope>
    <source>
        <strain evidence="3 4">DSM 23969</strain>
    </source>
</reference>
<sequence>MAKIEPSTESNGLGDYLQRVFIWNVNMQLTGRGMTQQSLCAALGLKRGAVSAKMTGKTSWTIQDIAAVAEFFNVPPLSLLDASMYEQMMRGMNSDGGASLVAVATAGFPVRATEGQAGGLKPLETKGSGPRYLVEPGAGEYPQRESNSRCQIESLVS</sequence>
<evidence type="ECO:0000313" key="4">
    <source>
        <dbReference type="Proteomes" id="UP000029108"/>
    </source>
</evidence>
<name>A0A086ZXL1_9BIFI</name>
<dbReference type="Proteomes" id="UP000029108">
    <property type="component" value="Unassembled WGS sequence"/>
</dbReference>
<dbReference type="EMBL" id="JGYN01000010">
    <property type="protein sequence ID" value="KFI51261.1"/>
    <property type="molecule type" value="Genomic_DNA"/>
</dbReference>
<feature type="domain" description="HTH cro/C1-type" evidence="2">
    <location>
        <begin position="32"/>
        <end position="80"/>
    </location>
</feature>
<dbReference type="Gene3D" id="1.10.260.40">
    <property type="entry name" value="lambda repressor-like DNA-binding domains"/>
    <property type="match status" value="1"/>
</dbReference>
<dbReference type="GO" id="GO:0003677">
    <property type="term" value="F:DNA binding"/>
    <property type="evidence" value="ECO:0007669"/>
    <property type="project" value="InterPro"/>
</dbReference>
<evidence type="ECO:0000256" key="1">
    <source>
        <dbReference type="SAM" id="MobiDB-lite"/>
    </source>
</evidence>
<dbReference type="eggNOG" id="ENOG5031FV1">
    <property type="taxonomic scope" value="Bacteria"/>
</dbReference>
<gene>
    <name evidence="3" type="ORF">BBIA_0826</name>
</gene>
<feature type="region of interest" description="Disordered" evidence="1">
    <location>
        <begin position="117"/>
        <end position="157"/>
    </location>
</feature>
<dbReference type="SUPFAM" id="SSF47413">
    <property type="entry name" value="lambda repressor-like DNA-binding domains"/>
    <property type="match status" value="1"/>
</dbReference>
<dbReference type="InterPro" id="IPR013975">
    <property type="entry name" value="Tscrpt_reg_BetR_N"/>
</dbReference>
<comment type="caution">
    <text evidence="3">The sequence shown here is derived from an EMBL/GenBank/DDBJ whole genome shotgun (WGS) entry which is preliminary data.</text>
</comment>
<accession>A0A086ZXL1</accession>
<keyword evidence="4" id="KW-1185">Reference proteome</keyword>
<proteinExistence type="predicted"/>
<organism evidence="3 4">
    <name type="scientific">Bifidobacterium biavatii DSM 23969</name>
    <dbReference type="NCBI Taxonomy" id="1437608"/>
    <lineage>
        <taxon>Bacteria</taxon>
        <taxon>Bacillati</taxon>
        <taxon>Actinomycetota</taxon>
        <taxon>Actinomycetes</taxon>
        <taxon>Bifidobacteriales</taxon>
        <taxon>Bifidobacteriaceae</taxon>
        <taxon>Bifidobacterium</taxon>
    </lineage>
</organism>
<feature type="compositionally biased region" description="Polar residues" evidence="1">
    <location>
        <begin position="148"/>
        <end position="157"/>
    </location>
</feature>
<dbReference type="Pfam" id="PF08667">
    <property type="entry name" value="BetR"/>
    <property type="match status" value="1"/>
</dbReference>
<dbReference type="InterPro" id="IPR001387">
    <property type="entry name" value="Cro/C1-type_HTH"/>
</dbReference>